<feature type="domain" description="NfeD-like C-terminal" evidence="6">
    <location>
        <begin position="91"/>
        <end position="144"/>
    </location>
</feature>
<dbReference type="AlphaFoldDB" id="A0A0B1Q974"/>
<keyword evidence="3 5" id="KW-1133">Transmembrane helix</keyword>
<dbReference type="PANTHER" id="PTHR33507:SF3">
    <property type="entry name" value="INNER MEMBRANE PROTEIN YBBJ"/>
    <property type="match status" value="1"/>
</dbReference>
<dbReference type="GO" id="GO:0005886">
    <property type="term" value="C:plasma membrane"/>
    <property type="evidence" value="ECO:0007669"/>
    <property type="project" value="TreeGrafter"/>
</dbReference>
<accession>A0A0B1Q974</accession>
<evidence type="ECO:0000256" key="4">
    <source>
        <dbReference type="ARBA" id="ARBA00023136"/>
    </source>
</evidence>
<dbReference type="STRING" id="370622.LA66_04675"/>
<dbReference type="PANTHER" id="PTHR33507">
    <property type="entry name" value="INNER MEMBRANE PROTEIN YBBJ"/>
    <property type="match status" value="1"/>
</dbReference>
<keyword evidence="2 5" id="KW-0812">Transmembrane</keyword>
<reference evidence="7 8" key="1">
    <citation type="submission" date="2014-09" db="EMBL/GenBank/DDBJ databases">
        <title>Isolation and characterization of Aurantimonas altamirensis ON-56566 from clinical sample following a dog bite.</title>
        <authorList>
            <person name="Eshaghi A."/>
            <person name="Li A."/>
            <person name="Shahinas D."/>
            <person name="Bahn P."/>
            <person name="Kus J.V."/>
            <person name="Patel S.N."/>
        </authorList>
    </citation>
    <scope>NUCLEOTIDE SEQUENCE [LARGE SCALE GENOMIC DNA]</scope>
    <source>
        <strain evidence="7 8">ON-56566</strain>
    </source>
</reference>
<dbReference type="InterPro" id="IPR052165">
    <property type="entry name" value="Membrane_assoc_protease"/>
</dbReference>
<dbReference type="Proteomes" id="UP000030826">
    <property type="component" value="Unassembled WGS sequence"/>
</dbReference>
<keyword evidence="4 5" id="KW-0472">Membrane</keyword>
<dbReference type="Gene3D" id="2.40.50.140">
    <property type="entry name" value="Nucleic acid-binding proteins"/>
    <property type="match status" value="1"/>
</dbReference>
<organism evidence="7 8">
    <name type="scientific">Aureimonas altamirensis</name>
    <dbReference type="NCBI Taxonomy" id="370622"/>
    <lineage>
        <taxon>Bacteria</taxon>
        <taxon>Pseudomonadati</taxon>
        <taxon>Pseudomonadota</taxon>
        <taxon>Alphaproteobacteria</taxon>
        <taxon>Hyphomicrobiales</taxon>
        <taxon>Aurantimonadaceae</taxon>
        <taxon>Aureimonas</taxon>
    </lineage>
</organism>
<protein>
    <recommendedName>
        <fullName evidence="6">NfeD-like C-terminal domain-containing protein</fullName>
    </recommendedName>
</protein>
<evidence type="ECO:0000256" key="5">
    <source>
        <dbReference type="SAM" id="Phobius"/>
    </source>
</evidence>
<feature type="transmembrane region" description="Helical" evidence="5">
    <location>
        <begin position="6"/>
        <end position="22"/>
    </location>
</feature>
<evidence type="ECO:0000313" key="8">
    <source>
        <dbReference type="Proteomes" id="UP000030826"/>
    </source>
</evidence>
<evidence type="ECO:0000256" key="2">
    <source>
        <dbReference type="ARBA" id="ARBA00022692"/>
    </source>
</evidence>
<dbReference type="EMBL" id="JRFJ01000001">
    <property type="protein sequence ID" value="KHJ55921.1"/>
    <property type="molecule type" value="Genomic_DNA"/>
</dbReference>
<proteinExistence type="predicted"/>
<evidence type="ECO:0000259" key="6">
    <source>
        <dbReference type="Pfam" id="PF01957"/>
    </source>
</evidence>
<dbReference type="InterPro" id="IPR012340">
    <property type="entry name" value="NA-bd_OB-fold"/>
</dbReference>
<feature type="transmembrane region" description="Helical" evidence="5">
    <location>
        <begin position="29"/>
        <end position="47"/>
    </location>
</feature>
<evidence type="ECO:0000256" key="1">
    <source>
        <dbReference type="ARBA" id="ARBA00004141"/>
    </source>
</evidence>
<evidence type="ECO:0000313" key="7">
    <source>
        <dbReference type="EMBL" id="KHJ55921.1"/>
    </source>
</evidence>
<name>A0A0B1Q974_9HYPH</name>
<dbReference type="InterPro" id="IPR002810">
    <property type="entry name" value="NfeD-like_C"/>
</dbReference>
<evidence type="ECO:0000256" key="3">
    <source>
        <dbReference type="ARBA" id="ARBA00022989"/>
    </source>
</evidence>
<dbReference type="Pfam" id="PF01957">
    <property type="entry name" value="NfeD"/>
    <property type="match status" value="1"/>
</dbReference>
<sequence>MIVPALFGATGWLVTGFVLLAAEMFLPGVYLLFLGIGAVAIGVNLLFIPGLSIVSQLIGFAVVSAAATLIGYRWYGSRPSTDASPLNTRTDRLVGRRAVLSEAIVNGRGRVQLDDGWWSVEGPDMPAGAPVIILSAEGALLRVEAERDA</sequence>
<comment type="caution">
    <text evidence="7">The sequence shown here is derived from an EMBL/GenBank/DDBJ whole genome shotgun (WGS) entry which is preliminary data.</text>
</comment>
<gene>
    <name evidence="7" type="ORF">LA66_04675</name>
</gene>
<feature type="transmembrane region" description="Helical" evidence="5">
    <location>
        <begin position="53"/>
        <end position="75"/>
    </location>
</feature>
<comment type="subcellular location">
    <subcellularLocation>
        <location evidence="1">Membrane</location>
        <topology evidence="1">Multi-pass membrane protein</topology>
    </subcellularLocation>
</comment>